<dbReference type="InterPro" id="IPR036086">
    <property type="entry name" value="ParB/Sulfiredoxin_sf"/>
</dbReference>
<comment type="caution">
    <text evidence="1">The sequence shown here is derived from an EMBL/GenBank/DDBJ whole genome shotgun (WGS) entry which is preliminary data.</text>
</comment>
<dbReference type="Proteomes" id="UP000477386">
    <property type="component" value="Unassembled WGS sequence"/>
</dbReference>
<evidence type="ECO:0008006" key="3">
    <source>
        <dbReference type="Google" id="ProtNLM"/>
    </source>
</evidence>
<reference evidence="1 2" key="1">
    <citation type="submission" date="2020-02" db="EMBL/GenBank/DDBJ databases">
        <title>Draft genome sequence of two Spirosoma agri KCTC 52727 and Spirosoma terrae KCTC 52035.</title>
        <authorList>
            <person name="Rojas J."/>
            <person name="Ambika Manirajan B."/>
            <person name="Ratering S."/>
            <person name="Suarez C."/>
            <person name="Schnell S."/>
        </authorList>
    </citation>
    <scope>NUCLEOTIDE SEQUENCE [LARGE SCALE GENOMIC DNA]</scope>
    <source>
        <strain evidence="1 2">KCTC 52727</strain>
    </source>
</reference>
<dbReference type="EMBL" id="JAAGNZ010000003">
    <property type="protein sequence ID" value="NEU70137.1"/>
    <property type="molecule type" value="Genomic_DNA"/>
</dbReference>
<accession>A0A6M0IQE2</accession>
<organism evidence="1 2">
    <name type="scientific">Spirosoma agri</name>
    <dbReference type="NCBI Taxonomy" id="1987381"/>
    <lineage>
        <taxon>Bacteria</taxon>
        <taxon>Pseudomonadati</taxon>
        <taxon>Bacteroidota</taxon>
        <taxon>Cytophagia</taxon>
        <taxon>Cytophagales</taxon>
        <taxon>Cytophagaceae</taxon>
        <taxon>Spirosoma</taxon>
    </lineage>
</organism>
<dbReference type="AlphaFoldDB" id="A0A6M0IQE2"/>
<proteinExistence type="predicted"/>
<name>A0A6M0IQE2_9BACT</name>
<keyword evidence="2" id="KW-1185">Reference proteome</keyword>
<dbReference type="SUPFAM" id="SSF110849">
    <property type="entry name" value="ParB/Sulfiredoxin"/>
    <property type="match status" value="1"/>
</dbReference>
<protein>
    <recommendedName>
        <fullName evidence="3">ParB N-terminal domain-containing protein</fullName>
    </recommendedName>
</protein>
<sequence length="289" mass="32021">MKKDFMSSMKEKTSALRPSLLSTEENIKSQILILDSLRDLIPPLADDEFEQLQQNVLKHGVKDPLTVWETTSTAAQIDAEDRPVFILIDGHNRYRIGSQYRLDYRINLVQFTTLDEVKAYMIDYQLGRRNLTAEQTSYLRGLRYLQQKSMRGGNKTGGSQLDVSAALGKEYGVSSRTIKRDGDFAAGLEKLAPDVKQAVLSGKKKLPKASIKTIGKAETTEPFQNIDAIERAISSVETGAKPTTKKSKKGEMAALETAIRELAAGTLTRDRCEQLVLKTNALIGLLGAK</sequence>
<evidence type="ECO:0000313" key="2">
    <source>
        <dbReference type="Proteomes" id="UP000477386"/>
    </source>
</evidence>
<evidence type="ECO:0000313" key="1">
    <source>
        <dbReference type="EMBL" id="NEU70137.1"/>
    </source>
</evidence>
<gene>
    <name evidence="1" type="ORF">GK091_24890</name>
</gene>
<dbReference type="RefSeq" id="WP_164043345.1">
    <property type="nucleotide sequence ID" value="NZ_JAAGNZ010000003.1"/>
</dbReference>